<organism evidence="1">
    <name type="scientific">Ignisphaera aggregans</name>
    <dbReference type="NCBI Taxonomy" id="334771"/>
    <lineage>
        <taxon>Archaea</taxon>
        <taxon>Thermoproteota</taxon>
        <taxon>Thermoprotei</taxon>
        <taxon>Desulfurococcales</taxon>
        <taxon>Desulfurococcaceae</taxon>
        <taxon>Ignisphaera</taxon>
    </lineage>
</organism>
<name>A0A7J3QEK3_9CREN</name>
<evidence type="ECO:0000313" key="1">
    <source>
        <dbReference type="EMBL" id="HGV66829.1"/>
    </source>
</evidence>
<protein>
    <recommendedName>
        <fullName evidence="2">CO dehydrogenase/acetyl-CoA synthase complex subunit epsilon</fullName>
    </recommendedName>
</protein>
<gene>
    <name evidence="1" type="ORF">ENV02_03315</name>
</gene>
<comment type="caution">
    <text evidence="1">The sequence shown here is derived from an EMBL/GenBank/DDBJ whole genome shotgun (WGS) entry which is preliminary data.</text>
</comment>
<dbReference type="GO" id="GO:0019385">
    <property type="term" value="P:methanogenesis, from acetate"/>
    <property type="evidence" value="ECO:0007669"/>
    <property type="project" value="InterPro"/>
</dbReference>
<dbReference type="InterPro" id="IPR029035">
    <property type="entry name" value="DHS-like_NAD/FAD-binding_dom"/>
</dbReference>
<dbReference type="InterPro" id="IPR003704">
    <property type="entry name" value="CdhB"/>
</dbReference>
<dbReference type="EMBL" id="DTET01000166">
    <property type="protein sequence ID" value="HGV66829.1"/>
    <property type="molecule type" value="Genomic_DNA"/>
</dbReference>
<sequence>MTDIKTALDVINRFRNRLMAIGSQISRLKDLTSQDLIEKIVSIAQGLNAFIATSSTEVVKILDAKDVKSYEIVFPLELAKKVAKSNFDIIMFIGYPYAYEWLILNYIKNYMPNVKTLSLEPYAQPNATWTLTSLPLQIWYKNICSLESMLKGSK</sequence>
<accession>A0A7J3QEK3</accession>
<reference evidence="1" key="1">
    <citation type="journal article" date="2020" name="mSystems">
        <title>Genome- and Community-Level Interaction Insights into Carbon Utilization and Element Cycling Functions of Hydrothermarchaeota in Hydrothermal Sediment.</title>
        <authorList>
            <person name="Zhou Z."/>
            <person name="Liu Y."/>
            <person name="Xu W."/>
            <person name="Pan J."/>
            <person name="Luo Z.H."/>
            <person name="Li M."/>
        </authorList>
    </citation>
    <scope>NUCLEOTIDE SEQUENCE [LARGE SCALE GENOMIC DNA]</scope>
    <source>
        <strain evidence="1">SpSt-721</strain>
    </source>
</reference>
<proteinExistence type="predicted"/>
<dbReference type="Gene3D" id="3.40.50.1220">
    <property type="entry name" value="TPP-binding domain"/>
    <property type="match status" value="1"/>
</dbReference>
<dbReference type="SUPFAM" id="SSF52467">
    <property type="entry name" value="DHS-like NAD/FAD-binding domain"/>
    <property type="match status" value="1"/>
</dbReference>
<evidence type="ECO:0008006" key="2">
    <source>
        <dbReference type="Google" id="ProtNLM"/>
    </source>
</evidence>
<dbReference type="Pfam" id="PF02552">
    <property type="entry name" value="CO_dh"/>
    <property type="match status" value="1"/>
</dbReference>
<dbReference type="AlphaFoldDB" id="A0A7J3QEK3"/>